<dbReference type="PANTHER" id="PTHR12480">
    <property type="entry name" value="ARGININE DEMETHYLASE AND LYSYL-HYDROXYLASE JMJD"/>
    <property type="match status" value="1"/>
</dbReference>
<keyword evidence="2" id="KW-0805">Transcription regulation</keyword>
<dbReference type="SMART" id="SM00558">
    <property type="entry name" value="JmjC"/>
    <property type="match status" value="1"/>
</dbReference>
<evidence type="ECO:0000256" key="5">
    <source>
        <dbReference type="SAM" id="MobiDB-lite"/>
    </source>
</evidence>
<dbReference type="GO" id="GO:0005634">
    <property type="term" value="C:nucleus"/>
    <property type="evidence" value="ECO:0007669"/>
    <property type="project" value="UniProtKB-SubCell"/>
</dbReference>
<dbReference type="InterPro" id="IPR018866">
    <property type="entry name" value="Znf-4CXXC_R1"/>
</dbReference>
<evidence type="ECO:0000259" key="6">
    <source>
        <dbReference type="PROSITE" id="PS51184"/>
    </source>
</evidence>
<proteinExistence type="predicted"/>
<protein>
    <recommendedName>
        <fullName evidence="6">JmjC domain-containing protein</fullName>
    </recommendedName>
</protein>
<dbReference type="InterPro" id="IPR003347">
    <property type="entry name" value="JmjC_dom"/>
</dbReference>
<dbReference type="Pfam" id="PF02373">
    <property type="entry name" value="JmjC"/>
    <property type="match status" value="1"/>
</dbReference>
<feature type="compositionally biased region" description="Basic and acidic residues" evidence="5">
    <location>
        <begin position="859"/>
        <end position="910"/>
    </location>
</feature>
<keyword evidence="4" id="KW-0539">Nucleus</keyword>
<feature type="compositionally biased region" description="Basic and acidic residues" evidence="5">
    <location>
        <begin position="918"/>
        <end position="945"/>
    </location>
</feature>
<accession>A0A197K020</accession>
<dbReference type="AlphaFoldDB" id="A0A197K020"/>
<feature type="region of interest" description="Disordered" evidence="5">
    <location>
        <begin position="668"/>
        <end position="734"/>
    </location>
</feature>
<organism evidence="7 8">
    <name type="scientific">Linnemannia elongata AG-77</name>
    <dbReference type="NCBI Taxonomy" id="1314771"/>
    <lineage>
        <taxon>Eukaryota</taxon>
        <taxon>Fungi</taxon>
        <taxon>Fungi incertae sedis</taxon>
        <taxon>Mucoromycota</taxon>
        <taxon>Mortierellomycotina</taxon>
        <taxon>Mortierellomycetes</taxon>
        <taxon>Mortierellales</taxon>
        <taxon>Mortierellaceae</taxon>
        <taxon>Linnemannia</taxon>
    </lineage>
</organism>
<feature type="compositionally biased region" description="Basic and acidic residues" evidence="5">
    <location>
        <begin position="1029"/>
        <end position="1042"/>
    </location>
</feature>
<sequence length="1085" mass="122334">MMKSAFIPEGQVQTFVDPGPMDYKSIMTRGYPFVPVKRVNVNDPDVNLEYEVQSRSVENGEPVVLEGFHQQEKWKASLFTFPYLQAKFGDKKILCRDLHNADDVDLTMAQYIETVHGDTLDRGSTSSSIHTHPSIPGSQDFISPRKPLIYAKDLTCPPTWRNFLMNGGLPPFLAYMRENDLNNLNTQLAAENLMVYIGQAGTWTPAHIDQCGAIGHNIMTWADKDSSSIWFMIRSKDRKKAEELWSSFNQPLDYEGYFAGLDELQQAKFPVYVVQQKIGDFVMVPSQCVHQVINLGKATIKVSWNRLTPNCLKAAIASVLPRYREIGRPEGYRIKLIIASTLKAWTEKLETQEDAFGMPKNNFCKAFKEVLELYRGIVEEEWVDMHAMGSACEPFERPKRLKESQHSQPAICDFCRADIWNRQFQCRECVDDEDAYDLCAQCYSLGRGCEHRVEHMDLVENFSMESCRLTYCRALAAWNQSTALSGCPSHQLITDTWFEKIVPSANKDFSSTTLAYMRHQFAGDGKMCHICRLKSKTQMSAECSSCPLSFCELCLYKYHDTLWTDIASKQSGWKCFRCQGVCPCTQNDKRAVAGCTPPEASHVKSLWFTRPEEDHRNHGGISDDLESPEQEKAALGEDGWNERPQIAHGSHISKWTKARLARADNMLGHSTLQRRRSLTPDCQSTSTKKGKRSRSAMGGDDGDEWRAKPKAIRGTLTKRNESNPAHADDLSDTYSQSNYRRSLLTKTQPINFRKSRTSLQPTTSEAVFNVCLGEDEEFVRTMAEKAGLPRTLASLARLQLVPGMTTRDIVGLDKRLTSLDLALRASFREDLMDKIKQARLDEDNVTNEHVVGSQRLQKQFKEKEGSMREDGAEEAGHHSQSGDDTREKIPNKKRVPERLKDAGEATREASAEGPGHQMHSDEETHEDIRTEKQPQKRLKEREGGTREVVAIDDQESQTLSSPIKRNGAVSRQHPSRTRKSGPRQPLPRSPSPGASQNQCREDEDSNSPPRVFGRSKRGQGAAVPILSKSEAKPKSPESEKKTVAPRRAMAGSKKQSGFLRGTPDILNHRWGDKGTNILGSSLYHP</sequence>
<dbReference type="CDD" id="cd02249">
    <property type="entry name" value="ZZ"/>
    <property type="match status" value="1"/>
</dbReference>
<keyword evidence="3" id="KW-0804">Transcription</keyword>
<feature type="region of interest" description="Disordered" evidence="5">
    <location>
        <begin position="849"/>
        <end position="1085"/>
    </location>
</feature>
<feature type="compositionally biased region" description="Basic and acidic residues" evidence="5">
    <location>
        <begin position="718"/>
        <end position="729"/>
    </location>
</feature>
<evidence type="ECO:0000256" key="4">
    <source>
        <dbReference type="ARBA" id="ARBA00023242"/>
    </source>
</evidence>
<dbReference type="PROSITE" id="PS51184">
    <property type="entry name" value="JMJC"/>
    <property type="match status" value="1"/>
</dbReference>
<evidence type="ECO:0000313" key="8">
    <source>
        <dbReference type="Proteomes" id="UP000078512"/>
    </source>
</evidence>
<dbReference type="Proteomes" id="UP000078512">
    <property type="component" value="Unassembled WGS sequence"/>
</dbReference>
<comment type="subcellular location">
    <subcellularLocation>
        <location evidence="1">Nucleus</location>
    </subcellularLocation>
</comment>
<evidence type="ECO:0000256" key="1">
    <source>
        <dbReference type="ARBA" id="ARBA00004123"/>
    </source>
</evidence>
<dbReference type="InterPro" id="IPR050910">
    <property type="entry name" value="JMJD6_ArgDemeth/LysHydrox"/>
</dbReference>
<dbReference type="GO" id="GO:0005737">
    <property type="term" value="C:cytoplasm"/>
    <property type="evidence" value="ECO:0007669"/>
    <property type="project" value="TreeGrafter"/>
</dbReference>
<dbReference type="STRING" id="1314771.A0A197K020"/>
<dbReference type="SUPFAM" id="SSF57850">
    <property type="entry name" value="RING/U-box"/>
    <property type="match status" value="1"/>
</dbReference>
<dbReference type="PANTHER" id="PTHR12480:SF35">
    <property type="entry name" value="TRANSCRIPTION FACTOR JUMONJI, JMJC DOMAIN-CONTAINING PROTEIN"/>
    <property type="match status" value="1"/>
</dbReference>
<evidence type="ECO:0000256" key="3">
    <source>
        <dbReference type="ARBA" id="ARBA00023163"/>
    </source>
</evidence>
<feature type="region of interest" description="Disordered" evidence="5">
    <location>
        <begin position="611"/>
        <end position="633"/>
    </location>
</feature>
<dbReference type="Pfam" id="PF10497">
    <property type="entry name" value="zf-4CXXC_R1"/>
    <property type="match status" value="1"/>
</dbReference>
<dbReference type="SUPFAM" id="SSF51197">
    <property type="entry name" value="Clavaminate synthase-like"/>
    <property type="match status" value="1"/>
</dbReference>
<reference evidence="7 8" key="1">
    <citation type="submission" date="2016-05" db="EMBL/GenBank/DDBJ databases">
        <title>Genome sequencing reveals origins of a unique bacterial endosymbiosis in the earliest lineages of terrestrial Fungi.</title>
        <authorList>
            <consortium name="DOE Joint Genome Institute"/>
            <person name="Uehling J."/>
            <person name="Gryganskyi A."/>
            <person name="Hameed K."/>
            <person name="Tschaplinski T."/>
            <person name="Misztal P."/>
            <person name="Wu S."/>
            <person name="Desiro A."/>
            <person name="Vande Pol N."/>
            <person name="Du Z.-Y."/>
            <person name="Zienkiewicz A."/>
            <person name="Zienkiewicz K."/>
            <person name="Morin E."/>
            <person name="Tisserant E."/>
            <person name="Splivallo R."/>
            <person name="Hainaut M."/>
            <person name="Henrissat B."/>
            <person name="Ohm R."/>
            <person name="Kuo A."/>
            <person name="Yan J."/>
            <person name="Lipzen A."/>
            <person name="Nolan M."/>
            <person name="Labutti K."/>
            <person name="Barry K."/>
            <person name="Goldstein A."/>
            <person name="Labbe J."/>
            <person name="Schadt C."/>
            <person name="Tuskan G."/>
            <person name="Grigoriev I."/>
            <person name="Martin F."/>
            <person name="Vilgalys R."/>
            <person name="Bonito G."/>
        </authorList>
    </citation>
    <scope>NUCLEOTIDE SEQUENCE [LARGE SCALE GENOMIC DNA]</scope>
    <source>
        <strain evidence="7 8">AG-77</strain>
    </source>
</reference>
<feature type="domain" description="JmjC" evidence="6">
    <location>
        <begin position="158"/>
        <end position="323"/>
    </location>
</feature>
<evidence type="ECO:0000313" key="7">
    <source>
        <dbReference type="EMBL" id="OAQ30553.1"/>
    </source>
</evidence>
<dbReference type="EMBL" id="KV442034">
    <property type="protein sequence ID" value="OAQ30553.1"/>
    <property type="molecule type" value="Genomic_DNA"/>
</dbReference>
<keyword evidence="8" id="KW-1185">Reference proteome</keyword>
<name>A0A197K020_9FUNG</name>
<evidence type="ECO:0000256" key="2">
    <source>
        <dbReference type="ARBA" id="ARBA00023015"/>
    </source>
</evidence>
<dbReference type="OrthoDB" id="298344at2759"/>
<dbReference type="Gene3D" id="2.60.120.650">
    <property type="entry name" value="Cupin"/>
    <property type="match status" value="1"/>
</dbReference>
<gene>
    <name evidence="7" type="ORF">K457DRAFT_136833</name>
</gene>